<protein>
    <submittedName>
        <fullName evidence="1">Uncharacterized protein</fullName>
    </submittedName>
</protein>
<evidence type="ECO:0000313" key="2">
    <source>
        <dbReference type="Proteomes" id="UP001341840"/>
    </source>
</evidence>
<organism evidence="1 2">
    <name type="scientific">Stylosanthes scabra</name>
    <dbReference type="NCBI Taxonomy" id="79078"/>
    <lineage>
        <taxon>Eukaryota</taxon>
        <taxon>Viridiplantae</taxon>
        <taxon>Streptophyta</taxon>
        <taxon>Embryophyta</taxon>
        <taxon>Tracheophyta</taxon>
        <taxon>Spermatophyta</taxon>
        <taxon>Magnoliopsida</taxon>
        <taxon>eudicotyledons</taxon>
        <taxon>Gunneridae</taxon>
        <taxon>Pentapetalae</taxon>
        <taxon>rosids</taxon>
        <taxon>fabids</taxon>
        <taxon>Fabales</taxon>
        <taxon>Fabaceae</taxon>
        <taxon>Papilionoideae</taxon>
        <taxon>50 kb inversion clade</taxon>
        <taxon>dalbergioids sensu lato</taxon>
        <taxon>Dalbergieae</taxon>
        <taxon>Pterocarpus clade</taxon>
        <taxon>Stylosanthes</taxon>
    </lineage>
</organism>
<name>A0ABU6TQN4_9FABA</name>
<keyword evidence="2" id="KW-1185">Reference proteome</keyword>
<reference evidence="1 2" key="1">
    <citation type="journal article" date="2023" name="Plants (Basel)">
        <title>Bridging the Gap: Combining Genomics and Transcriptomics Approaches to Understand Stylosanthes scabra, an Orphan Legume from the Brazilian Caatinga.</title>
        <authorList>
            <person name="Ferreira-Neto J.R.C."/>
            <person name="da Silva M.D."/>
            <person name="Binneck E."/>
            <person name="de Melo N.F."/>
            <person name="da Silva R.H."/>
            <person name="de Melo A.L.T.M."/>
            <person name="Pandolfi V."/>
            <person name="Bustamante F.O."/>
            <person name="Brasileiro-Vidal A.C."/>
            <person name="Benko-Iseppon A.M."/>
        </authorList>
    </citation>
    <scope>NUCLEOTIDE SEQUENCE [LARGE SCALE GENOMIC DNA]</scope>
    <source>
        <tissue evidence="1">Leaves</tissue>
    </source>
</reference>
<comment type="caution">
    <text evidence="1">The sequence shown here is derived from an EMBL/GenBank/DDBJ whole genome shotgun (WGS) entry which is preliminary data.</text>
</comment>
<proteinExistence type="predicted"/>
<sequence length="112" mass="12462">MGGTELISMPLTLRLCQQWGTLNETDSIRCKVHYWENDPSPVLGIFKLGCISVTLSKLGNHGPDKVARTIAVRDFREFSSVRVDPVIVVEKVVEKVAFGIVDKVDGFESFHS</sequence>
<accession>A0ABU6TQN4</accession>
<dbReference type="EMBL" id="JASCZI010091742">
    <property type="protein sequence ID" value="MED6151125.1"/>
    <property type="molecule type" value="Genomic_DNA"/>
</dbReference>
<evidence type="ECO:0000313" key="1">
    <source>
        <dbReference type="EMBL" id="MED6151125.1"/>
    </source>
</evidence>
<gene>
    <name evidence="1" type="ORF">PIB30_079325</name>
</gene>
<dbReference type="Proteomes" id="UP001341840">
    <property type="component" value="Unassembled WGS sequence"/>
</dbReference>